<reference evidence="1" key="1">
    <citation type="submission" date="2020-03" db="EMBL/GenBank/DDBJ databases">
        <title>Hybrid Assembly of Korean Phytophthora infestans isolates.</title>
        <authorList>
            <person name="Prokchorchik M."/>
            <person name="Lee Y."/>
            <person name="Seo J."/>
            <person name="Cho J.-H."/>
            <person name="Park Y.-E."/>
            <person name="Jang D.-C."/>
            <person name="Im J.-S."/>
            <person name="Choi J.-G."/>
            <person name="Park H.-J."/>
            <person name="Lee G.-B."/>
            <person name="Lee Y.-G."/>
            <person name="Hong S.-Y."/>
            <person name="Cho K."/>
            <person name="Sohn K.H."/>
        </authorList>
    </citation>
    <scope>NUCLEOTIDE SEQUENCE</scope>
    <source>
        <strain evidence="1">KR_2_A2</strain>
    </source>
</reference>
<accession>A0A8S9TQ83</accession>
<gene>
    <name evidence="1" type="ORF">GN958_ATG20222</name>
</gene>
<name>A0A8S9TQ83_PHYIN</name>
<sequence>MSNVLLRRRLGLVFGPDAFRLTSARVGRITACGTWSSSCEVAFAARLGFRGVGLAAAAKATRGDDDSTDSMR</sequence>
<dbReference type="Proteomes" id="UP000704712">
    <property type="component" value="Unassembled WGS sequence"/>
</dbReference>
<comment type="caution">
    <text evidence="1">The sequence shown here is derived from an EMBL/GenBank/DDBJ whole genome shotgun (WGS) entry which is preliminary data.</text>
</comment>
<dbReference type="AlphaFoldDB" id="A0A8S9TQ83"/>
<proteinExistence type="predicted"/>
<evidence type="ECO:0000313" key="2">
    <source>
        <dbReference type="Proteomes" id="UP000704712"/>
    </source>
</evidence>
<dbReference type="EMBL" id="JAACNO010002815">
    <property type="protein sequence ID" value="KAF4130640.1"/>
    <property type="molecule type" value="Genomic_DNA"/>
</dbReference>
<organism evidence="1 2">
    <name type="scientific">Phytophthora infestans</name>
    <name type="common">Potato late blight agent</name>
    <name type="synonym">Botrytis infestans</name>
    <dbReference type="NCBI Taxonomy" id="4787"/>
    <lineage>
        <taxon>Eukaryota</taxon>
        <taxon>Sar</taxon>
        <taxon>Stramenopiles</taxon>
        <taxon>Oomycota</taxon>
        <taxon>Peronosporomycetes</taxon>
        <taxon>Peronosporales</taxon>
        <taxon>Peronosporaceae</taxon>
        <taxon>Phytophthora</taxon>
    </lineage>
</organism>
<protein>
    <submittedName>
        <fullName evidence="1">Uncharacterized protein</fullName>
    </submittedName>
</protein>
<evidence type="ECO:0000313" key="1">
    <source>
        <dbReference type="EMBL" id="KAF4130640.1"/>
    </source>
</evidence>